<dbReference type="Proteomes" id="UP000612362">
    <property type="component" value="Unassembled WGS sequence"/>
</dbReference>
<dbReference type="SUPFAM" id="SSF56281">
    <property type="entry name" value="Metallo-hydrolase/oxidoreductase"/>
    <property type="match status" value="1"/>
</dbReference>
<dbReference type="Pfam" id="PF12706">
    <property type="entry name" value="Lactamase_B_2"/>
    <property type="match status" value="1"/>
</dbReference>
<proteinExistence type="predicted"/>
<reference evidence="3" key="1">
    <citation type="submission" date="2020-10" db="EMBL/GenBank/DDBJ databases">
        <title>Taxonomic study of unclassified bacteria belonging to the class Ktedonobacteria.</title>
        <authorList>
            <person name="Yabe S."/>
            <person name="Wang C.M."/>
            <person name="Zheng Y."/>
            <person name="Sakai Y."/>
            <person name="Cavaletti L."/>
            <person name="Monciardini P."/>
            <person name="Donadio S."/>
        </authorList>
    </citation>
    <scope>NUCLEOTIDE SEQUENCE</scope>
    <source>
        <strain evidence="3">SOSP1-1</strain>
    </source>
</reference>
<keyword evidence="1" id="KW-0378">Hydrolase</keyword>
<protein>
    <submittedName>
        <fullName evidence="3">MBL fold metallo-hydrolase</fullName>
    </submittedName>
</protein>
<dbReference type="PANTHER" id="PTHR46018:SF2">
    <property type="entry name" value="ZINC PHOSPHODIESTERASE ELAC PROTEIN 1"/>
    <property type="match status" value="1"/>
</dbReference>
<evidence type="ECO:0000313" key="3">
    <source>
        <dbReference type="EMBL" id="GHO44088.1"/>
    </source>
</evidence>
<dbReference type="InterPro" id="IPR036866">
    <property type="entry name" value="RibonucZ/Hydroxyglut_hydro"/>
</dbReference>
<keyword evidence="4" id="KW-1185">Reference proteome</keyword>
<dbReference type="EMBL" id="BNJF01000001">
    <property type="protein sequence ID" value="GHO44088.1"/>
    <property type="molecule type" value="Genomic_DNA"/>
</dbReference>
<sequence>MAGEQRLLVRFWGVRGSYPTPGAHTLRHGGNTSCVEVQAGEHTLIFDAGSGVIGLGDALMKRLANDKTGQERLNLALFITHGHGDHLVGFPFFSPLFDARTSIHFFGPCLAGQSIEQLVTPLMSPPYFPVDVRKLPSQRMFHTVGDESCVLWRDQPYEVSLDVYPGRDMIPKSSPDDDLRVFAKLTSCHPQNGALVYRIEYAGKRIVYATDVEWEAGCDPDFVRFIEGADVLIHDAQYTTPDYQQMKHGFGHSTVAMAVEAARLGRVRELVLFHHEPTYDDDQLDLMEAEARTHFARTRSACEGMEIDLLAETQRV</sequence>
<accession>A0A8J3I109</accession>
<dbReference type="RefSeq" id="WP_220193514.1">
    <property type="nucleotide sequence ID" value="NZ_BNJF01000001.1"/>
</dbReference>
<dbReference type="AlphaFoldDB" id="A0A8J3I109"/>
<feature type="domain" description="Metallo-beta-lactamase" evidence="2">
    <location>
        <begin position="44"/>
        <end position="275"/>
    </location>
</feature>
<organism evidence="3 4">
    <name type="scientific">Ktedonospora formicarum</name>
    <dbReference type="NCBI Taxonomy" id="2778364"/>
    <lineage>
        <taxon>Bacteria</taxon>
        <taxon>Bacillati</taxon>
        <taxon>Chloroflexota</taxon>
        <taxon>Ktedonobacteria</taxon>
        <taxon>Ktedonobacterales</taxon>
        <taxon>Ktedonobacteraceae</taxon>
        <taxon>Ktedonospora</taxon>
    </lineage>
</organism>
<gene>
    <name evidence="3" type="ORF">KSX_22510</name>
</gene>
<dbReference type="InterPro" id="IPR001279">
    <property type="entry name" value="Metallo-B-lactamas"/>
</dbReference>
<dbReference type="CDD" id="cd07715">
    <property type="entry name" value="TaR3-like_MBL-fold"/>
    <property type="match status" value="1"/>
</dbReference>
<dbReference type="Gene3D" id="3.60.15.10">
    <property type="entry name" value="Ribonuclease Z/Hydroxyacylglutathione hydrolase-like"/>
    <property type="match status" value="1"/>
</dbReference>
<dbReference type="PANTHER" id="PTHR46018">
    <property type="entry name" value="ZINC PHOSPHODIESTERASE ELAC PROTEIN 1"/>
    <property type="match status" value="1"/>
</dbReference>
<dbReference type="GO" id="GO:0042781">
    <property type="term" value="F:3'-tRNA processing endoribonuclease activity"/>
    <property type="evidence" value="ECO:0007669"/>
    <property type="project" value="TreeGrafter"/>
</dbReference>
<keyword evidence="1" id="KW-0255">Endonuclease</keyword>
<evidence type="ECO:0000256" key="1">
    <source>
        <dbReference type="ARBA" id="ARBA00022759"/>
    </source>
</evidence>
<name>A0A8J3I109_9CHLR</name>
<comment type="caution">
    <text evidence="3">The sequence shown here is derived from an EMBL/GenBank/DDBJ whole genome shotgun (WGS) entry which is preliminary data.</text>
</comment>
<evidence type="ECO:0000259" key="2">
    <source>
        <dbReference type="Pfam" id="PF12706"/>
    </source>
</evidence>
<evidence type="ECO:0000313" key="4">
    <source>
        <dbReference type="Proteomes" id="UP000612362"/>
    </source>
</evidence>
<keyword evidence="1" id="KW-0540">Nuclease</keyword>